<dbReference type="NCBIfam" id="TIGR01169">
    <property type="entry name" value="rplA_bact"/>
    <property type="match status" value="1"/>
</dbReference>
<evidence type="ECO:0000256" key="8">
    <source>
        <dbReference type="ARBA" id="ARBA00035241"/>
    </source>
</evidence>
<dbReference type="GO" id="GO:0003735">
    <property type="term" value="F:structural constituent of ribosome"/>
    <property type="evidence" value="ECO:0007669"/>
    <property type="project" value="InterPro"/>
</dbReference>
<keyword evidence="2 9" id="KW-0678">Repressor</keyword>
<comment type="subunit">
    <text evidence="9">Part of the 50S ribosomal subunit.</text>
</comment>
<dbReference type="InterPro" id="IPR002143">
    <property type="entry name" value="Ribosomal_uL1"/>
</dbReference>
<dbReference type="EMBL" id="ACFE01000001">
    <property type="protein sequence ID" value="EEE18090.1"/>
    <property type="molecule type" value="Genomic_DNA"/>
</dbReference>
<dbReference type="STRING" id="1383.IV60_GL000040"/>
<dbReference type="HAMAP" id="MF_01318_B">
    <property type="entry name" value="Ribosomal_uL1_B"/>
    <property type="match status" value="1"/>
</dbReference>
<dbReference type="Pfam" id="PF00687">
    <property type="entry name" value="Ribosomal_L1"/>
    <property type="match status" value="1"/>
</dbReference>
<comment type="function">
    <text evidence="9">Binds directly to 23S rRNA. The L1 stalk is quite mobile in the ribosome, and is involved in E site tRNA release.</text>
</comment>
<dbReference type="CDD" id="cd00403">
    <property type="entry name" value="Ribosomal_L1"/>
    <property type="match status" value="1"/>
</dbReference>
<organism evidence="11 12">
    <name type="scientific">Lancefieldella rimae (strain ATCC 49626 / DSM 7090 / CCUG 31168 / NBRC 15546 / VPI D140H-11A)</name>
    <name type="common">Atopobium rimae</name>
    <dbReference type="NCBI Taxonomy" id="553184"/>
    <lineage>
        <taxon>Bacteria</taxon>
        <taxon>Bacillati</taxon>
        <taxon>Actinomycetota</taxon>
        <taxon>Coriobacteriia</taxon>
        <taxon>Coriobacteriales</taxon>
        <taxon>Atopobiaceae</taxon>
        <taxon>Lancefieldella</taxon>
    </lineage>
</organism>
<evidence type="ECO:0000256" key="5">
    <source>
        <dbReference type="ARBA" id="ARBA00022884"/>
    </source>
</evidence>
<dbReference type="InterPro" id="IPR028364">
    <property type="entry name" value="Ribosomal_uL1/biogenesis"/>
</dbReference>
<comment type="caution">
    <text evidence="11">The sequence shown here is derived from an EMBL/GenBank/DDBJ whole genome shotgun (WGS) entry which is preliminary data.</text>
</comment>
<dbReference type="FunFam" id="3.40.50.790:FF:000001">
    <property type="entry name" value="50S ribosomal protein L1"/>
    <property type="match status" value="1"/>
</dbReference>
<comment type="similarity">
    <text evidence="1 9 10">Belongs to the universal ribosomal protein uL1 family.</text>
</comment>
<dbReference type="GO" id="GO:0019843">
    <property type="term" value="F:rRNA binding"/>
    <property type="evidence" value="ECO:0007669"/>
    <property type="project" value="UniProtKB-UniRule"/>
</dbReference>
<evidence type="ECO:0000256" key="10">
    <source>
        <dbReference type="RuleBase" id="RU000659"/>
    </source>
</evidence>
<dbReference type="InterPro" id="IPR005878">
    <property type="entry name" value="Ribosom_uL1_bac-type"/>
</dbReference>
<dbReference type="InterPro" id="IPR023674">
    <property type="entry name" value="Ribosomal_uL1-like"/>
</dbReference>
<dbReference type="GO" id="GO:0006412">
    <property type="term" value="P:translation"/>
    <property type="evidence" value="ECO:0007669"/>
    <property type="project" value="UniProtKB-UniRule"/>
</dbReference>
<evidence type="ECO:0000256" key="1">
    <source>
        <dbReference type="ARBA" id="ARBA00010531"/>
    </source>
</evidence>
<evidence type="ECO:0000256" key="3">
    <source>
        <dbReference type="ARBA" id="ARBA00022730"/>
    </source>
</evidence>
<dbReference type="SUPFAM" id="SSF56808">
    <property type="entry name" value="Ribosomal protein L1"/>
    <property type="match status" value="1"/>
</dbReference>
<keyword evidence="4 9" id="KW-0810">Translation regulation</keyword>
<dbReference type="Gene3D" id="3.40.50.790">
    <property type="match status" value="1"/>
</dbReference>
<sequence>MWEGGRPLTTGGMDMSKHGKNYTSAAAKVERAKLYSPKEAMTLAKELASAKFDETVEVAIRLGVDTRKADQNVRGSISLPHGTGKSVRVAVFAEGEKAREAEAAGADLVGGDELVEAVQKGNLDFDAAIATPQMMGKVGKLGRILGPRGLMPNPKLGTVTMDVAKMVSELKAGRVEYRADRYGICHVPMGKASFEVQQLVENYGALLTEILRVKPSSAKGKYVKSVVISSTMGPGIKVDSTKVRNFMED</sequence>
<evidence type="ECO:0000256" key="7">
    <source>
        <dbReference type="ARBA" id="ARBA00023274"/>
    </source>
</evidence>
<name>B9CLA0_LANR4</name>
<reference evidence="11 12" key="1">
    <citation type="submission" date="2009-01" db="EMBL/GenBank/DDBJ databases">
        <authorList>
            <person name="Madupu R."/>
            <person name="Sebastian Y."/>
            <person name="Durkin A.S."/>
            <person name="Torralba M."/>
            <person name="Methe B."/>
            <person name="Sutton G.G."/>
            <person name="Strausberg R.L."/>
            <person name="Nelson K.E."/>
        </authorList>
    </citation>
    <scope>NUCLEOTIDE SEQUENCE [LARGE SCALE GENOMIC DNA]</scope>
    <source>
        <strain evidence="11 12">ATCC 49626</strain>
    </source>
</reference>
<comment type="function">
    <text evidence="9">Protein L1 is also a translational repressor protein, it controls the translation of the L11 operon by binding to its mRNA.</text>
</comment>
<dbReference type="InterPro" id="IPR023673">
    <property type="entry name" value="Ribosomal_uL1_CS"/>
</dbReference>
<dbReference type="PROSITE" id="PS01199">
    <property type="entry name" value="RIBOSOMAL_L1"/>
    <property type="match status" value="1"/>
</dbReference>
<dbReference type="PIRSF" id="PIRSF002155">
    <property type="entry name" value="Ribosomal_L1"/>
    <property type="match status" value="1"/>
</dbReference>
<evidence type="ECO:0000256" key="4">
    <source>
        <dbReference type="ARBA" id="ARBA00022845"/>
    </source>
</evidence>
<dbReference type="PANTHER" id="PTHR36427">
    <property type="entry name" value="54S RIBOSOMAL PROTEIN L1, MITOCHONDRIAL"/>
    <property type="match status" value="1"/>
</dbReference>
<keyword evidence="6 9" id="KW-0689">Ribosomal protein</keyword>
<dbReference type="eggNOG" id="COG0081">
    <property type="taxonomic scope" value="Bacteria"/>
</dbReference>
<keyword evidence="7 9" id="KW-0687">Ribonucleoprotein</keyword>
<evidence type="ECO:0000256" key="2">
    <source>
        <dbReference type="ARBA" id="ARBA00022491"/>
    </source>
</evidence>
<dbReference type="GO" id="GO:0015934">
    <property type="term" value="C:large ribosomal subunit"/>
    <property type="evidence" value="ECO:0007669"/>
    <property type="project" value="InterPro"/>
</dbReference>
<evidence type="ECO:0000313" key="12">
    <source>
        <dbReference type="Proteomes" id="UP000004070"/>
    </source>
</evidence>
<proteinExistence type="inferred from homology"/>
<dbReference type="Proteomes" id="UP000004070">
    <property type="component" value="Unassembled WGS sequence"/>
</dbReference>
<keyword evidence="3 9" id="KW-0699">rRNA-binding</keyword>
<dbReference type="InterPro" id="IPR016095">
    <property type="entry name" value="Ribosomal_uL1_3-a/b-sand"/>
</dbReference>
<evidence type="ECO:0000256" key="6">
    <source>
        <dbReference type="ARBA" id="ARBA00022980"/>
    </source>
</evidence>
<evidence type="ECO:0000313" key="11">
    <source>
        <dbReference type="EMBL" id="EEE18090.1"/>
    </source>
</evidence>
<evidence type="ECO:0000256" key="9">
    <source>
        <dbReference type="HAMAP-Rule" id="MF_01318"/>
    </source>
</evidence>
<protein>
    <recommendedName>
        <fullName evidence="8 9">Large ribosomal subunit protein uL1</fullName>
    </recommendedName>
</protein>
<gene>
    <name evidence="9 11" type="primary">rplA</name>
    <name evidence="11" type="ORF">ATORI0001_0814</name>
</gene>
<dbReference type="AlphaFoldDB" id="B9CLA0"/>
<keyword evidence="9" id="KW-0820">tRNA-binding</keyword>
<dbReference type="PANTHER" id="PTHR36427:SF3">
    <property type="entry name" value="LARGE RIBOSOMAL SUBUNIT PROTEIN UL1M"/>
    <property type="match status" value="1"/>
</dbReference>
<accession>B9CLA0</accession>
<dbReference type="Gene3D" id="3.30.190.20">
    <property type="match status" value="1"/>
</dbReference>
<dbReference type="GO" id="GO:0006417">
    <property type="term" value="P:regulation of translation"/>
    <property type="evidence" value="ECO:0007669"/>
    <property type="project" value="UniProtKB-KW"/>
</dbReference>
<dbReference type="GO" id="GO:0000049">
    <property type="term" value="F:tRNA binding"/>
    <property type="evidence" value="ECO:0007669"/>
    <property type="project" value="UniProtKB-KW"/>
</dbReference>
<keyword evidence="5 9" id="KW-0694">RNA-binding</keyword>